<dbReference type="AlphaFoldDB" id="A0A9X1L022"/>
<dbReference type="Gene3D" id="3.90.79.10">
    <property type="entry name" value="Nucleoside Triphosphate Pyrophosphohydrolase"/>
    <property type="match status" value="1"/>
</dbReference>
<dbReference type="GO" id="GO:0016787">
    <property type="term" value="F:hydrolase activity"/>
    <property type="evidence" value="ECO:0007669"/>
    <property type="project" value="UniProtKB-KW"/>
</dbReference>
<sequence>MNNLRGRENLLQAIASYQPWDEQEKAHQESMVAFLQREPNCFDRSVLEGHVTGSAWIINPEGTKCLLVHHKKLNRWLQPGGHADGNPDIFDVSKQEAREETGLENLDSDGDIFDIDVHLIPARKSDPAHFHYDVRFKFTASTTDSIQISVESNAVRWISLDELDEYAGDEPSIRRMADKTLTSPGSE</sequence>
<dbReference type="CDD" id="cd03674">
    <property type="entry name" value="NUDIX_Hydrolase"/>
    <property type="match status" value="1"/>
</dbReference>
<dbReference type="EMBL" id="JAIXNE010000002">
    <property type="protein sequence ID" value="MCA6075361.1"/>
    <property type="molecule type" value="Genomic_DNA"/>
</dbReference>
<dbReference type="PROSITE" id="PS51462">
    <property type="entry name" value="NUDIX"/>
    <property type="match status" value="1"/>
</dbReference>
<keyword evidence="2" id="KW-0378">Hydrolase</keyword>
<evidence type="ECO:0000259" key="1">
    <source>
        <dbReference type="PROSITE" id="PS51462"/>
    </source>
</evidence>
<dbReference type="PANTHER" id="PTHR43736">
    <property type="entry name" value="ADP-RIBOSE PYROPHOSPHATASE"/>
    <property type="match status" value="1"/>
</dbReference>
<protein>
    <submittedName>
        <fullName evidence="2">NUDIX hydrolase</fullName>
    </submittedName>
</protein>
<evidence type="ECO:0000313" key="4">
    <source>
        <dbReference type="EMBL" id="MCA6077666.1"/>
    </source>
</evidence>
<keyword evidence="5" id="KW-1185">Reference proteome</keyword>
<dbReference type="PANTHER" id="PTHR43736:SF1">
    <property type="entry name" value="DIHYDRONEOPTERIN TRIPHOSPHATE DIPHOSPHATASE"/>
    <property type="match status" value="1"/>
</dbReference>
<reference evidence="2" key="1">
    <citation type="submission" date="2021-09" db="EMBL/GenBank/DDBJ databases">
        <title>Fulvivirga sp. isolated from coastal sediment.</title>
        <authorList>
            <person name="Yu H."/>
        </authorList>
    </citation>
    <scope>NUCLEOTIDE SEQUENCE</scope>
    <source>
        <strain evidence="2">1062</strain>
    </source>
</reference>
<dbReference type="Pfam" id="PF00293">
    <property type="entry name" value="NUDIX"/>
    <property type="match status" value="1"/>
</dbReference>
<evidence type="ECO:0000313" key="5">
    <source>
        <dbReference type="Proteomes" id="UP001139409"/>
    </source>
</evidence>
<dbReference type="Proteomes" id="UP001139409">
    <property type="component" value="Unassembled WGS sequence"/>
</dbReference>
<dbReference type="EMBL" id="JAIXNE010000003">
    <property type="protein sequence ID" value="MCA6076538.1"/>
    <property type="molecule type" value="Genomic_DNA"/>
</dbReference>
<accession>A0A9X1L022</accession>
<organism evidence="2 5">
    <name type="scientific">Fulvivirga sedimenti</name>
    <dbReference type="NCBI Taxonomy" id="2879465"/>
    <lineage>
        <taxon>Bacteria</taxon>
        <taxon>Pseudomonadati</taxon>
        <taxon>Bacteroidota</taxon>
        <taxon>Cytophagia</taxon>
        <taxon>Cytophagales</taxon>
        <taxon>Fulvivirgaceae</taxon>
        <taxon>Fulvivirga</taxon>
    </lineage>
</organism>
<evidence type="ECO:0000313" key="2">
    <source>
        <dbReference type="EMBL" id="MCA6075361.1"/>
    </source>
</evidence>
<dbReference type="EMBL" id="JAIXNE010000004">
    <property type="protein sequence ID" value="MCA6077666.1"/>
    <property type="molecule type" value="Genomic_DNA"/>
</dbReference>
<comment type="caution">
    <text evidence="2">The sequence shown here is derived from an EMBL/GenBank/DDBJ whole genome shotgun (WGS) entry which is preliminary data.</text>
</comment>
<name>A0A9X1L022_9BACT</name>
<dbReference type="RefSeq" id="WP_225698464.1">
    <property type="nucleotide sequence ID" value="NZ_JAIXNE010000002.1"/>
</dbReference>
<dbReference type="SUPFAM" id="SSF55811">
    <property type="entry name" value="Nudix"/>
    <property type="match status" value="1"/>
</dbReference>
<proteinExistence type="predicted"/>
<dbReference type="InterPro" id="IPR000086">
    <property type="entry name" value="NUDIX_hydrolase_dom"/>
</dbReference>
<dbReference type="InterPro" id="IPR015797">
    <property type="entry name" value="NUDIX_hydrolase-like_dom_sf"/>
</dbReference>
<gene>
    <name evidence="2" type="ORF">LDX50_10800</name>
    <name evidence="3" type="ORF">LDX50_16770</name>
    <name evidence="4" type="ORF">LDX50_22490</name>
</gene>
<evidence type="ECO:0000313" key="3">
    <source>
        <dbReference type="EMBL" id="MCA6076538.1"/>
    </source>
</evidence>
<feature type="domain" description="Nudix hydrolase" evidence="1">
    <location>
        <begin position="48"/>
        <end position="182"/>
    </location>
</feature>